<proteinExistence type="predicted"/>
<organism evidence="2 3">
    <name type="scientific">Orbilia javanica</name>
    <dbReference type="NCBI Taxonomy" id="47235"/>
    <lineage>
        <taxon>Eukaryota</taxon>
        <taxon>Fungi</taxon>
        <taxon>Dikarya</taxon>
        <taxon>Ascomycota</taxon>
        <taxon>Pezizomycotina</taxon>
        <taxon>Orbiliomycetes</taxon>
        <taxon>Orbiliales</taxon>
        <taxon>Orbiliaceae</taxon>
        <taxon>Orbilia</taxon>
    </lineage>
</organism>
<dbReference type="EMBL" id="JAVHNR010000012">
    <property type="protein sequence ID" value="KAK6330041.1"/>
    <property type="molecule type" value="Genomic_DNA"/>
</dbReference>
<dbReference type="AlphaFoldDB" id="A0AAN8RA62"/>
<evidence type="ECO:0000313" key="2">
    <source>
        <dbReference type="EMBL" id="KAK6330041.1"/>
    </source>
</evidence>
<feature type="region of interest" description="Disordered" evidence="1">
    <location>
        <begin position="372"/>
        <end position="394"/>
    </location>
</feature>
<accession>A0AAN8RA62</accession>
<name>A0AAN8RA62_9PEZI</name>
<comment type="caution">
    <text evidence="2">The sequence shown here is derived from an EMBL/GenBank/DDBJ whole genome shotgun (WGS) entry which is preliminary data.</text>
</comment>
<sequence length="423" mass="47929">MSDTPFRLFDLPPEIREIIYSHLVDISQEPLEPDLKTQLLSPAPATSFNYTHRPPGRFVISHVALSIYYPTAPLGYSLLPVLQACSQLRSDFQRYISFLQRKPSGHRNPLGYTLDAKSYRTEMFLKWTRLQLPPEIPYNIIPEFRINYKVMNLMRRYQDVLRFYSYGALLDEGLGLFNLLSDLLNHGPQGFYIPSINDGDGGGRCAAVFIQKLVLNVEFEYSQALNDRFDHLASTLLRNEPGPTAAADLFELTVDMENFKSSIVKGFGDWMSRFIEYGHLDGVVGTVQILYNGAEEFTVTARLDDLGKTAPPTKIVALLEVPGKERRENIIEPEDWENRVWGRKEKFRVHNHGPFWADRWVNVDGAWVPPSEVPQAAAPPPPASSAVAAKNSSSEVDIFQRLQDEVDEALEHYEGRQDGPAAE</sequence>
<evidence type="ECO:0000256" key="1">
    <source>
        <dbReference type="SAM" id="MobiDB-lite"/>
    </source>
</evidence>
<reference evidence="2 3" key="1">
    <citation type="submission" date="2019-10" db="EMBL/GenBank/DDBJ databases">
        <authorList>
            <person name="Palmer J.M."/>
        </authorList>
    </citation>
    <scope>NUCLEOTIDE SEQUENCE [LARGE SCALE GENOMIC DNA]</scope>
    <source>
        <strain evidence="2 3">TWF718</strain>
    </source>
</reference>
<keyword evidence="3" id="KW-1185">Reference proteome</keyword>
<evidence type="ECO:0000313" key="3">
    <source>
        <dbReference type="Proteomes" id="UP001313282"/>
    </source>
</evidence>
<dbReference type="Proteomes" id="UP001313282">
    <property type="component" value="Unassembled WGS sequence"/>
</dbReference>
<feature type="compositionally biased region" description="Low complexity" evidence="1">
    <location>
        <begin position="384"/>
        <end position="394"/>
    </location>
</feature>
<gene>
    <name evidence="2" type="ORF">TWF718_003469</name>
</gene>
<protein>
    <submittedName>
        <fullName evidence="2">Uncharacterized protein</fullName>
    </submittedName>
</protein>